<keyword evidence="3" id="KW-1185">Reference proteome</keyword>
<evidence type="ECO:0000259" key="2">
    <source>
        <dbReference type="Pfam" id="PF24985"/>
    </source>
</evidence>
<dbReference type="OMA" id="FREFSHD"/>
<dbReference type="RefSeq" id="XP_017036682.1">
    <property type="nucleotide sequence ID" value="XM_017181193.3"/>
</dbReference>
<dbReference type="GeneID" id="108084830"/>
<dbReference type="PANTHER" id="PTHR41152">
    <property type="entry name" value="AT26438P-RELATED"/>
    <property type="match status" value="1"/>
</dbReference>
<feature type="domain" description="DUF7775" evidence="2">
    <location>
        <begin position="8"/>
        <end position="160"/>
    </location>
</feature>
<keyword evidence="1" id="KW-0472">Membrane</keyword>
<feature type="transmembrane region" description="Helical" evidence="1">
    <location>
        <begin position="12"/>
        <end position="36"/>
    </location>
</feature>
<dbReference type="Pfam" id="PF24985">
    <property type="entry name" value="DUF7775"/>
    <property type="match status" value="1"/>
</dbReference>
<reference evidence="4" key="1">
    <citation type="submission" date="2025-08" db="UniProtKB">
        <authorList>
            <consortium name="RefSeq"/>
        </authorList>
    </citation>
    <scope>IDENTIFICATION</scope>
    <source>
        <strain evidence="4">14028-0561.14</strain>
        <tissue evidence="4">Whole fly</tissue>
    </source>
</reference>
<proteinExistence type="predicted"/>
<evidence type="ECO:0000313" key="3">
    <source>
        <dbReference type="Proteomes" id="UP001652661"/>
    </source>
</evidence>
<feature type="transmembrane region" description="Helical" evidence="1">
    <location>
        <begin position="48"/>
        <end position="70"/>
    </location>
</feature>
<evidence type="ECO:0000313" key="4">
    <source>
        <dbReference type="RefSeq" id="XP_017036682.1"/>
    </source>
</evidence>
<organism evidence="3 4">
    <name type="scientific">Drosophila kikkawai</name>
    <name type="common">Fruit fly</name>
    <dbReference type="NCBI Taxonomy" id="30033"/>
    <lineage>
        <taxon>Eukaryota</taxon>
        <taxon>Metazoa</taxon>
        <taxon>Ecdysozoa</taxon>
        <taxon>Arthropoda</taxon>
        <taxon>Hexapoda</taxon>
        <taxon>Insecta</taxon>
        <taxon>Pterygota</taxon>
        <taxon>Neoptera</taxon>
        <taxon>Endopterygota</taxon>
        <taxon>Diptera</taxon>
        <taxon>Brachycera</taxon>
        <taxon>Muscomorpha</taxon>
        <taxon>Ephydroidea</taxon>
        <taxon>Drosophilidae</taxon>
        <taxon>Drosophila</taxon>
        <taxon>Sophophora</taxon>
    </lineage>
</organism>
<dbReference type="PANTHER" id="PTHR41152:SF8">
    <property type="entry name" value="AT26438P-RELATED"/>
    <property type="match status" value="1"/>
</dbReference>
<dbReference type="AlphaFoldDB" id="A0A6P4J5J4"/>
<feature type="transmembrane region" description="Helical" evidence="1">
    <location>
        <begin position="82"/>
        <end position="101"/>
    </location>
</feature>
<dbReference type="Proteomes" id="UP001652661">
    <property type="component" value="Chromosome 3R"/>
</dbReference>
<name>A0A6P4J5J4_DROKI</name>
<gene>
    <name evidence="4" type="primary">LOC108084830</name>
</gene>
<keyword evidence="1" id="KW-1133">Transmembrane helix</keyword>
<dbReference type="InterPro" id="IPR056677">
    <property type="entry name" value="DUF7775"/>
</dbReference>
<dbReference type="OrthoDB" id="7789408at2759"/>
<sequence>MTYINQLRPVLFLFYSVETFINIVLMHYYLSALVFIQETTLFITKYTWYYSYLVFIYFFTVLTLLASVNVCTKNKPSILEEVIRPLVAFIAYTILTFLALFDATENFPFMFVNTANNDVLQPEKPLQPYFKFLRAQATASLSCSVVYLLHCFIALDVLLSNEDSDSEEERLSEDSDIVLEVEAEYTPVRLFVLGSHMQRWLESFQWFRDYINEGVQEI</sequence>
<evidence type="ECO:0000256" key="1">
    <source>
        <dbReference type="SAM" id="Phobius"/>
    </source>
</evidence>
<protein>
    <recommendedName>
        <fullName evidence="2">DUF7775 domain-containing protein</fullName>
    </recommendedName>
</protein>
<keyword evidence="1" id="KW-0812">Transmembrane</keyword>
<accession>A0A6P4J5J4</accession>